<evidence type="ECO:0000313" key="1">
    <source>
        <dbReference type="EMBL" id="CAG8647404.1"/>
    </source>
</evidence>
<sequence length="92" mass="10616">MALMKPTVILYSDSHPKKLEISQIAIHDLSYVIFVNVTDVVTKGWNGLIDYQIEGACDEWVKFIEIELSKIKRITLSRSKIKSELDETNYKN</sequence>
<keyword evidence="2" id="KW-1185">Reference proteome</keyword>
<dbReference type="Proteomes" id="UP000789901">
    <property type="component" value="Unassembled WGS sequence"/>
</dbReference>
<evidence type="ECO:0000313" key="2">
    <source>
        <dbReference type="Proteomes" id="UP000789901"/>
    </source>
</evidence>
<gene>
    <name evidence="1" type="ORF">GMARGA_LOCUS9172</name>
</gene>
<proteinExistence type="predicted"/>
<accession>A0ABN7UPM9</accession>
<name>A0ABN7UPM9_GIGMA</name>
<organism evidence="1 2">
    <name type="scientific">Gigaspora margarita</name>
    <dbReference type="NCBI Taxonomy" id="4874"/>
    <lineage>
        <taxon>Eukaryota</taxon>
        <taxon>Fungi</taxon>
        <taxon>Fungi incertae sedis</taxon>
        <taxon>Mucoromycota</taxon>
        <taxon>Glomeromycotina</taxon>
        <taxon>Glomeromycetes</taxon>
        <taxon>Diversisporales</taxon>
        <taxon>Gigasporaceae</taxon>
        <taxon>Gigaspora</taxon>
    </lineage>
</organism>
<dbReference type="EMBL" id="CAJVQB010004857">
    <property type="protein sequence ID" value="CAG8647404.1"/>
    <property type="molecule type" value="Genomic_DNA"/>
</dbReference>
<protein>
    <submittedName>
        <fullName evidence="1">37785_t:CDS:1</fullName>
    </submittedName>
</protein>
<comment type="caution">
    <text evidence="1">The sequence shown here is derived from an EMBL/GenBank/DDBJ whole genome shotgun (WGS) entry which is preliminary data.</text>
</comment>
<reference evidence="1 2" key="1">
    <citation type="submission" date="2021-06" db="EMBL/GenBank/DDBJ databases">
        <authorList>
            <person name="Kallberg Y."/>
            <person name="Tangrot J."/>
            <person name="Rosling A."/>
        </authorList>
    </citation>
    <scope>NUCLEOTIDE SEQUENCE [LARGE SCALE GENOMIC DNA]</scope>
    <source>
        <strain evidence="1 2">120-4 pot B 10/14</strain>
    </source>
</reference>